<dbReference type="OrthoDB" id="3268205at2759"/>
<gene>
    <name evidence="1" type="ORF">BT96DRAFT_991427</name>
</gene>
<reference evidence="1" key="1">
    <citation type="journal article" date="2019" name="Environ. Microbiol.">
        <title>Fungal ecological strategies reflected in gene transcription - a case study of two litter decomposers.</title>
        <authorList>
            <person name="Barbi F."/>
            <person name="Kohler A."/>
            <person name="Barry K."/>
            <person name="Baskaran P."/>
            <person name="Daum C."/>
            <person name="Fauchery L."/>
            <person name="Ihrmark K."/>
            <person name="Kuo A."/>
            <person name="LaButti K."/>
            <person name="Lipzen A."/>
            <person name="Morin E."/>
            <person name="Grigoriev I.V."/>
            <person name="Henrissat B."/>
            <person name="Lindahl B."/>
            <person name="Martin F."/>
        </authorList>
    </citation>
    <scope>NUCLEOTIDE SEQUENCE</scope>
    <source>
        <strain evidence="1">JB14</strain>
    </source>
</reference>
<evidence type="ECO:0000313" key="1">
    <source>
        <dbReference type="EMBL" id="KAE9402079.1"/>
    </source>
</evidence>
<evidence type="ECO:0000313" key="2">
    <source>
        <dbReference type="Proteomes" id="UP000799118"/>
    </source>
</evidence>
<name>A0A6A4HUF1_9AGAR</name>
<dbReference type="AlphaFoldDB" id="A0A6A4HUF1"/>
<accession>A0A6A4HUF1</accession>
<dbReference type="Proteomes" id="UP000799118">
    <property type="component" value="Unassembled WGS sequence"/>
</dbReference>
<proteinExistence type="predicted"/>
<organism evidence="1 2">
    <name type="scientific">Gymnopus androsaceus JB14</name>
    <dbReference type="NCBI Taxonomy" id="1447944"/>
    <lineage>
        <taxon>Eukaryota</taxon>
        <taxon>Fungi</taxon>
        <taxon>Dikarya</taxon>
        <taxon>Basidiomycota</taxon>
        <taxon>Agaricomycotina</taxon>
        <taxon>Agaricomycetes</taxon>
        <taxon>Agaricomycetidae</taxon>
        <taxon>Agaricales</taxon>
        <taxon>Marasmiineae</taxon>
        <taxon>Omphalotaceae</taxon>
        <taxon>Gymnopus</taxon>
    </lineage>
</organism>
<protein>
    <submittedName>
        <fullName evidence="1">Uncharacterized protein</fullName>
    </submittedName>
</protein>
<dbReference type="EMBL" id="ML769438">
    <property type="protein sequence ID" value="KAE9402079.1"/>
    <property type="molecule type" value="Genomic_DNA"/>
</dbReference>
<sequence length="176" mass="19198">MDLQNLVIQSTAVDLLQAIVSRGEINSISIDVVEAAIIGKLFFCIHMERLNLQNKLLHLLHSVISAFTAVNESLRRITAGKQCPDISLEALNSGEGEDSVSRGYSVNPLLVQTLVNGIVMPTNQPVLQHLLDFVLMAVPQFQPTLQAVVVPLSDCLDKKLLMSLRDQGPSQGMQEG</sequence>
<keyword evidence="2" id="KW-1185">Reference proteome</keyword>